<dbReference type="PROSITE" id="PS50943">
    <property type="entry name" value="HTH_CROC1"/>
    <property type="match status" value="1"/>
</dbReference>
<dbReference type="CDD" id="cd02209">
    <property type="entry name" value="cupin_XRE_C"/>
    <property type="match status" value="1"/>
</dbReference>
<dbReference type="Gene3D" id="2.60.120.10">
    <property type="entry name" value="Jelly Rolls"/>
    <property type="match status" value="1"/>
</dbReference>
<evidence type="ECO:0000256" key="1">
    <source>
        <dbReference type="ARBA" id="ARBA00023125"/>
    </source>
</evidence>
<dbReference type="SMART" id="SM00530">
    <property type="entry name" value="HTH_XRE"/>
    <property type="match status" value="1"/>
</dbReference>
<dbReference type="SUPFAM" id="SSF47413">
    <property type="entry name" value="lambda repressor-like DNA-binding domains"/>
    <property type="match status" value="1"/>
</dbReference>
<evidence type="ECO:0000313" key="4">
    <source>
        <dbReference type="Proteomes" id="UP000285768"/>
    </source>
</evidence>
<gene>
    <name evidence="3" type="ORF">Leucomu_12055</name>
</gene>
<dbReference type="PANTHER" id="PTHR46797:SF1">
    <property type="entry name" value="METHYLPHOSPHONATE SYNTHASE"/>
    <property type="match status" value="1"/>
</dbReference>
<dbReference type="RefSeq" id="WP_017883645.1">
    <property type="nucleotide sequence ID" value="NZ_CP035037.1"/>
</dbReference>
<dbReference type="SUPFAM" id="SSF51182">
    <property type="entry name" value="RmlC-like cupins"/>
    <property type="match status" value="1"/>
</dbReference>
<dbReference type="InterPro" id="IPR010982">
    <property type="entry name" value="Lambda_DNA-bd_dom_sf"/>
</dbReference>
<evidence type="ECO:0000313" key="3">
    <source>
        <dbReference type="EMBL" id="QAB18546.1"/>
    </source>
</evidence>
<dbReference type="InterPro" id="IPR011051">
    <property type="entry name" value="RmlC_Cupin_sf"/>
</dbReference>
<dbReference type="InterPro" id="IPR014710">
    <property type="entry name" value="RmlC-like_jellyroll"/>
</dbReference>
<organism evidence="3 4">
    <name type="scientific">Leucobacter muris</name>
    <dbReference type="NCBI Taxonomy" id="1935379"/>
    <lineage>
        <taxon>Bacteria</taxon>
        <taxon>Bacillati</taxon>
        <taxon>Actinomycetota</taxon>
        <taxon>Actinomycetes</taxon>
        <taxon>Micrococcales</taxon>
        <taxon>Microbacteriaceae</taxon>
        <taxon>Leucobacter</taxon>
    </lineage>
</organism>
<dbReference type="Pfam" id="PF13560">
    <property type="entry name" value="HTH_31"/>
    <property type="match status" value="1"/>
</dbReference>
<keyword evidence="1" id="KW-0238">DNA-binding</keyword>
<evidence type="ECO:0000259" key="2">
    <source>
        <dbReference type="PROSITE" id="PS50943"/>
    </source>
</evidence>
<proteinExistence type="predicted"/>
<dbReference type="InterPro" id="IPR050807">
    <property type="entry name" value="TransReg_Diox_bact_type"/>
</dbReference>
<accession>A0ABX5QHH8</accession>
<dbReference type="InterPro" id="IPR001387">
    <property type="entry name" value="Cro/C1-type_HTH"/>
</dbReference>
<dbReference type="CDD" id="cd00093">
    <property type="entry name" value="HTH_XRE"/>
    <property type="match status" value="1"/>
</dbReference>
<protein>
    <submittedName>
        <fullName evidence="3">Cupin domain-containing protein</fullName>
    </submittedName>
</protein>
<dbReference type="EMBL" id="CP035037">
    <property type="protein sequence ID" value="QAB18546.1"/>
    <property type="molecule type" value="Genomic_DNA"/>
</dbReference>
<reference evidence="3 4" key="1">
    <citation type="submission" date="2019-01" db="EMBL/GenBank/DDBJ databases">
        <title>Leucobacter muris sp. nov. isolated from the nose of a laboratory mouse.</title>
        <authorList>
            <person name="Benga L."/>
            <person name="Sproeer C."/>
            <person name="Schumann P."/>
            <person name="Verbarg S."/>
            <person name="Bunk B."/>
            <person name="Engelhardt E."/>
            <person name="Benten P.M."/>
            <person name="Sager M."/>
        </authorList>
    </citation>
    <scope>NUCLEOTIDE SEQUENCE [LARGE SCALE GENOMIC DNA]</scope>
    <source>
        <strain evidence="3 4">DSM 101948</strain>
    </source>
</reference>
<dbReference type="InterPro" id="IPR013096">
    <property type="entry name" value="Cupin_2"/>
</dbReference>
<sequence>MADHGPHQEGAAAASDEQRSLGIRLRKLRKSKQRSLKSIAADAQVSESFLSQVERGLTSPSIASLRRICLALGENMGALFAEEFDSSEADDRLVRVADRRRIFRPDGSADYLLTPPLARHLEIHHNVVAPGRTSGPEPYTHEGEEECVHVLEGSLQFQWNGTTYDLHSGDAILIDPKVGHSFANITDRSAVVMWIISPARSDI</sequence>
<dbReference type="Gene3D" id="1.10.260.40">
    <property type="entry name" value="lambda repressor-like DNA-binding domains"/>
    <property type="match status" value="1"/>
</dbReference>
<dbReference type="Proteomes" id="UP000285768">
    <property type="component" value="Chromosome"/>
</dbReference>
<name>A0ABX5QHH8_9MICO</name>
<keyword evidence="4" id="KW-1185">Reference proteome</keyword>
<dbReference type="Pfam" id="PF07883">
    <property type="entry name" value="Cupin_2"/>
    <property type="match status" value="1"/>
</dbReference>
<feature type="domain" description="HTH cro/C1-type" evidence="2">
    <location>
        <begin position="25"/>
        <end position="79"/>
    </location>
</feature>
<dbReference type="PANTHER" id="PTHR46797">
    <property type="entry name" value="HTH-TYPE TRANSCRIPTIONAL REGULATOR"/>
    <property type="match status" value="1"/>
</dbReference>